<reference evidence="11 12" key="1">
    <citation type="submission" date="2016-10" db="EMBL/GenBank/DDBJ databases">
        <authorList>
            <person name="de Groot N.N."/>
        </authorList>
    </citation>
    <scope>NUCLEOTIDE SEQUENCE [LARGE SCALE GENOMIC DNA]</scope>
    <source>
        <strain evidence="11 12">A-4</strain>
    </source>
</reference>
<keyword evidence="5 9" id="KW-0067">ATP-binding</keyword>
<dbReference type="PANTHER" id="PTHR21342">
    <property type="entry name" value="PHOSPHOPANTETHEINE ADENYLYLTRANSFERASE"/>
    <property type="match status" value="1"/>
</dbReference>
<feature type="binding site" evidence="9">
    <location>
        <position position="75"/>
    </location>
    <ligand>
        <name>substrate</name>
    </ligand>
</feature>
<comment type="cofactor">
    <cofactor evidence="9">
        <name>Mg(2+)</name>
        <dbReference type="ChEBI" id="CHEBI:18420"/>
    </cofactor>
</comment>
<dbReference type="NCBIfam" id="TIGR01510">
    <property type="entry name" value="coaD_prev_kdtB"/>
    <property type="match status" value="1"/>
</dbReference>
<dbReference type="RefSeq" id="WP_074485516.1">
    <property type="nucleotide sequence ID" value="NZ_FMXP01000007.1"/>
</dbReference>
<feature type="binding site" evidence="9">
    <location>
        <position position="100"/>
    </location>
    <ligand>
        <name>ATP</name>
        <dbReference type="ChEBI" id="CHEBI:30616"/>
    </ligand>
</feature>
<feature type="binding site" evidence="9">
    <location>
        <position position="10"/>
    </location>
    <ligand>
        <name>substrate</name>
    </ligand>
</feature>
<keyword evidence="3 9" id="KW-0548">Nucleotidyltransferase</keyword>
<dbReference type="EC" id="2.7.7.3" evidence="9"/>
<dbReference type="GO" id="GO:0004595">
    <property type="term" value="F:pantetheine-phosphate adenylyltransferase activity"/>
    <property type="evidence" value="ECO:0007669"/>
    <property type="project" value="UniProtKB-UniRule"/>
</dbReference>
<accession>A0A1G6AWV6</accession>
<evidence type="ECO:0000256" key="9">
    <source>
        <dbReference type="HAMAP-Rule" id="MF_00151"/>
    </source>
</evidence>
<dbReference type="Gene3D" id="3.40.50.620">
    <property type="entry name" value="HUPs"/>
    <property type="match status" value="1"/>
</dbReference>
<comment type="catalytic activity">
    <reaction evidence="8 9">
        <text>(R)-4'-phosphopantetheine + ATP + H(+) = 3'-dephospho-CoA + diphosphate</text>
        <dbReference type="Rhea" id="RHEA:19801"/>
        <dbReference type="ChEBI" id="CHEBI:15378"/>
        <dbReference type="ChEBI" id="CHEBI:30616"/>
        <dbReference type="ChEBI" id="CHEBI:33019"/>
        <dbReference type="ChEBI" id="CHEBI:57328"/>
        <dbReference type="ChEBI" id="CHEBI:61723"/>
        <dbReference type="EC" id="2.7.7.3"/>
    </reaction>
</comment>
<evidence type="ECO:0000256" key="6">
    <source>
        <dbReference type="ARBA" id="ARBA00022842"/>
    </source>
</evidence>
<evidence type="ECO:0000256" key="2">
    <source>
        <dbReference type="ARBA" id="ARBA00022679"/>
    </source>
</evidence>
<keyword evidence="1 9" id="KW-0963">Cytoplasm</keyword>
<keyword evidence="12" id="KW-1185">Reference proteome</keyword>
<evidence type="ECO:0000256" key="3">
    <source>
        <dbReference type="ARBA" id="ARBA00022695"/>
    </source>
</evidence>
<dbReference type="GO" id="GO:0005524">
    <property type="term" value="F:ATP binding"/>
    <property type="evidence" value="ECO:0007669"/>
    <property type="project" value="UniProtKB-KW"/>
</dbReference>
<dbReference type="eggNOG" id="COG0669">
    <property type="taxonomic scope" value="Bacteria"/>
</dbReference>
<proteinExistence type="inferred from homology"/>
<gene>
    <name evidence="9" type="primary">coaD</name>
    <name evidence="11" type="ORF">SAMN02910293_00666</name>
</gene>
<comment type="function">
    <text evidence="9">Reversibly transfers an adenylyl group from ATP to 4'-phosphopantetheine, yielding dephospho-CoA (dPCoA) and pyrophosphate.</text>
</comment>
<feature type="binding site" evidence="9">
    <location>
        <position position="89"/>
    </location>
    <ligand>
        <name>substrate</name>
    </ligand>
</feature>
<organism evidence="11 12">
    <name type="scientific">Streptococcus henryi</name>
    <dbReference type="NCBI Taxonomy" id="439219"/>
    <lineage>
        <taxon>Bacteria</taxon>
        <taxon>Bacillati</taxon>
        <taxon>Bacillota</taxon>
        <taxon>Bacilli</taxon>
        <taxon>Lactobacillales</taxon>
        <taxon>Streptococcaceae</taxon>
        <taxon>Streptococcus</taxon>
    </lineage>
</organism>
<dbReference type="EMBL" id="FMXP01000007">
    <property type="protein sequence ID" value="SDB12926.1"/>
    <property type="molecule type" value="Genomic_DNA"/>
</dbReference>
<evidence type="ECO:0000313" key="11">
    <source>
        <dbReference type="EMBL" id="SDB12926.1"/>
    </source>
</evidence>
<feature type="binding site" evidence="9">
    <location>
        <begin position="10"/>
        <end position="11"/>
    </location>
    <ligand>
        <name>ATP</name>
        <dbReference type="ChEBI" id="CHEBI:30616"/>
    </ligand>
</feature>
<name>A0A1G6AWV6_9STRE</name>
<evidence type="ECO:0000313" key="12">
    <source>
        <dbReference type="Proteomes" id="UP000182508"/>
    </source>
</evidence>
<comment type="subunit">
    <text evidence="9">Homohexamer.</text>
</comment>
<dbReference type="GO" id="GO:0005737">
    <property type="term" value="C:cytoplasm"/>
    <property type="evidence" value="ECO:0007669"/>
    <property type="project" value="UniProtKB-SubCell"/>
</dbReference>
<dbReference type="InterPro" id="IPR014729">
    <property type="entry name" value="Rossmann-like_a/b/a_fold"/>
</dbReference>
<dbReference type="NCBIfam" id="TIGR00125">
    <property type="entry name" value="cyt_tran_rel"/>
    <property type="match status" value="1"/>
</dbReference>
<feature type="domain" description="Cytidyltransferase-like" evidence="10">
    <location>
        <begin position="6"/>
        <end position="135"/>
    </location>
</feature>
<dbReference type="CDD" id="cd02163">
    <property type="entry name" value="PPAT"/>
    <property type="match status" value="1"/>
</dbReference>
<feature type="binding site" evidence="9">
    <location>
        <begin position="125"/>
        <end position="131"/>
    </location>
    <ligand>
        <name>ATP</name>
        <dbReference type="ChEBI" id="CHEBI:30616"/>
    </ligand>
</feature>
<keyword evidence="4 9" id="KW-0547">Nucleotide-binding</keyword>
<comment type="subcellular location">
    <subcellularLocation>
        <location evidence="9">Cytoplasm</location>
    </subcellularLocation>
</comment>
<feature type="binding site" evidence="9">
    <location>
        <position position="18"/>
    </location>
    <ligand>
        <name>ATP</name>
        <dbReference type="ChEBI" id="CHEBI:30616"/>
    </ligand>
</feature>
<dbReference type="AlphaFoldDB" id="A0A1G6AWV6"/>
<dbReference type="Proteomes" id="UP000182508">
    <property type="component" value="Unassembled WGS sequence"/>
</dbReference>
<feature type="binding site" evidence="9">
    <location>
        <begin position="90"/>
        <end position="92"/>
    </location>
    <ligand>
        <name>ATP</name>
        <dbReference type="ChEBI" id="CHEBI:30616"/>
    </ligand>
</feature>
<sequence length="164" mass="18748">MDKIGLFTGSFDPVTNGHVDIIRRASKLFDKLYVGVFFNNAKKGLFTVEERKSMLEETFADLSNVEIITASDALAVDVAKQLNVTHLVRGLRGAEDLDLEARLDFYNHELAPELDTVFLMTKLDMKFLSSTHVRELIHFKSDISKYVPECVVREVEKKRGYKYL</sequence>
<evidence type="ECO:0000256" key="7">
    <source>
        <dbReference type="ARBA" id="ARBA00022993"/>
    </source>
</evidence>
<dbReference type="SUPFAM" id="SSF52374">
    <property type="entry name" value="Nucleotidylyl transferase"/>
    <property type="match status" value="1"/>
</dbReference>
<evidence type="ECO:0000256" key="1">
    <source>
        <dbReference type="ARBA" id="ARBA00022490"/>
    </source>
</evidence>
<dbReference type="InterPro" id="IPR001980">
    <property type="entry name" value="PPAT"/>
</dbReference>
<keyword evidence="6 9" id="KW-0460">Magnesium</keyword>
<comment type="pathway">
    <text evidence="9">Cofactor biosynthesis; coenzyme A biosynthesis; CoA from (R)-pantothenate: step 4/5.</text>
</comment>
<dbReference type="GO" id="GO:0015937">
    <property type="term" value="P:coenzyme A biosynthetic process"/>
    <property type="evidence" value="ECO:0007669"/>
    <property type="project" value="UniProtKB-UniRule"/>
</dbReference>
<protein>
    <recommendedName>
        <fullName evidence="9">Phosphopantetheine adenylyltransferase</fullName>
        <ecNumber evidence="9">2.7.7.3</ecNumber>
    </recommendedName>
    <alternativeName>
        <fullName evidence="9">Dephospho-CoA pyrophosphorylase</fullName>
    </alternativeName>
    <alternativeName>
        <fullName evidence="9">Pantetheine-phosphate adenylyltransferase</fullName>
        <shortName evidence="9">PPAT</shortName>
    </alternativeName>
</protein>
<keyword evidence="2 9" id="KW-0808">Transferase</keyword>
<evidence type="ECO:0000259" key="10">
    <source>
        <dbReference type="Pfam" id="PF01467"/>
    </source>
</evidence>
<evidence type="ECO:0000256" key="8">
    <source>
        <dbReference type="ARBA" id="ARBA00029346"/>
    </source>
</evidence>
<dbReference type="HAMAP" id="MF_00151">
    <property type="entry name" value="PPAT_bact"/>
    <property type="match status" value="1"/>
</dbReference>
<feature type="binding site" evidence="9">
    <location>
        <position position="42"/>
    </location>
    <ligand>
        <name>substrate</name>
    </ligand>
</feature>
<dbReference type="PRINTS" id="PR01020">
    <property type="entry name" value="LPSBIOSNTHSS"/>
</dbReference>
<dbReference type="PANTHER" id="PTHR21342:SF1">
    <property type="entry name" value="PHOSPHOPANTETHEINE ADENYLYLTRANSFERASE"/>
    <property type="match status" value="1"/>
</dbReference>
<evidence type="ECO:0000256" key="5">
    <source>
        <dbReference type="ARBA" id="ARBA00022840"/>
    </source>
</evidence>
<dbReference type="UniPathway" id="UPA00241">
    <property type="reaction ID" value="UER00355"/>
</dbReference>
<comment type="similarity">
    <text evidence="9">Belongs to the bacterial CoaD family.</text>
</comment>
<dbReference type="STRING" id="439219.SAMN02910293_00666"/>
<dbReference type="InterPro" id="IPR004821">
    <property type="entry name" value="Cyt_trans-like"/>
</dbReference>
<keyword evidence="7 9" id="KW-0173">Coenzyme A biosynthesis</keyword>
<dbReference type="Pfam" id="PF01467">
    <property type="entry name" value="CTP_transf_like"/>
    <property type="match status" value="1"/>
</dbReference>
<feature type="site" description="Transition state stabilizer" evidence="9">
    <location>
        <position position="18"/>
    </location>
</feature>
<evidence type="ECO:0000256" key="4">
    <source>
        <dbReference type="ARBA" id="ARBA00022741"/>
    </source>
</evidence>